<feature type="region of interest" description="Disordered" evidence="1">
    <location>
        <begin position="1222"/>
        <end position="1291"/>
    </location>
</feature>
<comment type="caution">
    <text evidence="3">The sequence shown here is derived from an EMBL/GenBank/DDBJ whole genome shotgun (WGS) entry which is preliminary data.</text>
</comment>
<reference evidence="3" key="1">
    <citation type="submission" date="2018-11" db="EMBL/GenBank/DDBJ databases">
        <authorList>
            <person name="Alioto T."/>
            <person name="Alioto T."/>
        </authorList>
    </citation>
    <scope>NUCLEOTIDE SEQUENCE</scope>
</reference>
<dbReference type="OrthoDB" id="6160385at2759"/>
<feature type="region of interest" description="Disordered" evidence="1">
    <location>
        <begin position="125"/>
        <end position="160"/>
    </location>
</feature>
<evidence type="ECO:0000259" key="2">
    <source>
        <dbReference type="PROSITE" id="PS50940"/>
    </source>
</evidence>
<evidence type="ECO:0000256" key="1">
    <source>
        <dbReference type="SAM" id="MobiDB-lite"/>
    </source>
</evidence>
<accession>A0A8B6DRP1</accession>
<dbReference type="PROSITE" id="PS50940">
    <property type="entry name" value="CHIT_BIND_II"/>
    <property type="match status" value="1"/>
</dbReference>
<dbReference type="EMBL" id="UYJE01004003">
    <property type="protein sequence ID" value="VDI24116.1"/>
    <property type="molecule type" value="Genomic_DNA"/>
</dbReference>
<name>A0A8B6DRP1_MYTGA</name>
<gene>
    <name evidence="3" type="ORF">MGAL_10B019414</name>
</gene>
<sequence length="2330" mass="252249">MGKKKMRGKQITSYILTSEERMFDSQVDKSSCNILRGRGKLRDDVVLVSGNYVGFVFGDDVVLALETGDGVGTICQLLSDIVFFSNGSIQIAGHIRGCKANQTGHHYDCDSCSSAGVVQYQNIWSRSSSQSQTEPTQKRKQHNMRESGFSASEKQPSLSLDKMDTGTFHYKETETNTAKATNSKLEQSANEIPAVPVPYTPVNMDVLDSNPKVLNAPVVIPETQIIELNHNSPHAIKDNQSRLSKQTGLSTGIEIPMSHFRRTSSGSRVDSNINTDNNNYIIMEPVPRENIVAAQDNTYSLKLSGSKEQKRTDETDTSKSELVDVRPEYLVDVKRINNEVQPIPLTITESVLTPTIQNNPQVVGIPIDGAIKSEVGIPATSNTEQSDKSFISQAVDSKAFEPLKGTALEEPETEMLFATNIAKHSGALIDSSIVDYNKPSKSDNEKNIPKDVPAFTNELATTEIQTNPIEGNNVENKVLTELVATGSETESTTTGTVSKNNEITKATGNVNTGTSEMNHQTAIEFPIEGHMKDAKLVNDVNESSKTPETYIAAPLGTDFKETVVNGWILIDHPKTSETVSVPQSSGTLLEDPNKDTSLAKDVIAQSKTSETISAPQSSGTVLEETNKDTTLDKGVIDQSITSEKISEPEISGPVVHESNKDNTIVSDVIEQTISEQQLTDKAVVGAPIAPGGLSIPMPLEDLPANAVQSFTREGATEEQPSLNDQIPVNEVASLNENVPTVPHSNVVTNTEAVFDTNAATNTEAVLDNKAATNTEAVLNVKTSPNTEVVLDKNLGTKMETVLDSKTSPNTEAVIDGKTATNTETVLDSNTATNTGSILDSTAAVNNEAVLDNTAAANNKAVLDNTAAENNEAVLDSKTAVNNEAVLDSYTSTDTGAVLDSMSTANTGAVLDSMIAPKTELVLESKTVPNTEAGVDNTAVTNTEALLDSNAATNAESVLDSMALTHTGEVLVDKASTTDAGLDRKATTNTESVVDGNTEAHTEALSDSNTATKTDAVLDINPATNTEKILESNVAEETEAVLVNNKAIKPEAAVDNKATTNTEAVLDSNVPTKTKAVLVNDKATKPEEVVDSKTVANAEAVLDGNVATNTETVLDSNAATKPEAVVDNKAATNADAVFDSNAATNTETVLDKIVATKPEAVVDSKSISIDQAQTLDATVPEGTITKSQNVEAIVIPATFYEDNLLKSEPLAASGVIHINSLDKSDTSSASNLGQSLESKTVDSQQSDLLGGTKDNLQNTLAVSQDTEKAFTDKSSPPKSHQTKSVQTSDQLVATDTVSETSTLTDGIIPVTAEKDIKTTNLESTIPVETKGKQIMSEHSTSLKISDEQQLSNNKPLVEGSLSIDQTVISKDVDGVVIEEISPETVNVDLVFSPTPDKVDIIPASQETTTVKKIDETPQYEIKGIANTEKYDLALETSKHTDATKPMVTTTLSPSIASESLTLDGQNIKTESIKIADTTVPDIKTTVSPFIGGESPTVPKFDEQNVQTESAKIADTIVPDIKTTVSPFIGVESPTVPIIQEQNINTESAKIADTTVPDIKTTVSPFIGVESPTVPIIQEQNINTESAKIADTTVPDIKTTVSPFIGGESPTVPIIQEHNINTESAKIADTTVPDIKTTVSPFIGVESPTVPIIQEQNINTESDKIADTTVPDIKTTVSPFIGAKIADTTVPDIKTTVSPFIGGESPTVPKFDEQNVQTESVKIADTIVLDIKTTVSPFIGSESPSVPIKDEQNVKTESAKIAPESILVEQKQEVVDSTVTEPIHINTVPQTEGTEKANIEPVYTTIENPDLLVKNNIHDKATEQQMTIKDQAVIVTEIKQTEKQTLEPRGKQTIEETQKTALPETYVTDTGPEKSQLKRRLETTDVRVTALKPGKTSRVATRTMETTNELSRDLYDRSMQIHQRQEQMNNKFDRKHNLVEQYEPEMTSPALETLCGNSMFIDGIGYAEYPGYCDKLVQCYQYQQRVVAVQRECPYGYFWHQDQVLCRPPAEVPCYDDPCLDIDMVQYNRTGGCRSYFRCDYGISVPMCCEKGYRYNNYGCVPDPTCRDPCLTPYDIENRMRFQACKFLPDEYNPHGYLTLEHNGLRIRACPEGTIFSARQCGCRRGSGPMRNGRRRMRECQPDFYMNFNYGFKELSGSNMAFDVNNVVINDGAAQFNGNGRITLWGFMNKELGTKFAIRLRFKPDPKATEKGNLISNCGMTGIATVAIGLENHRVKLVAKSTSFSRRTIINSHFDPYSWNDITYVYDGNSFVAAIDGYRSRKPLGGLLETRSNAIVIGGCPKPGSGYKGLIDSIEVFSGCIPRHIYKPRKQR</sequence>
<feature type="compositionally biased region" description="Polar residues" evidence="1">
    <location>
        <begin position="149"/>
        <end position="158"/>
    </location>
</feature>
<evidence type="ECO:0000313" key="3">
    <source>
        <dbReference type="EMBL" id="VDI24116.1"/>
    </source>
</evidence>
<dbReference type="Proteomes" id="UP000596742">
    <property type="component" value="Unassembled WGS sequence"/>
</dbReference>
<keyword evidence="4" id="KW-1185">Reference proteome</keyword>
<dbReference type="SUPFAM" id="SSF49899">
    <property type="entry name" value="Concanavalin A-like lectins/glucanases"/>
    <property type="match status" value="1"/>
</dbReference>
<dbReference type="GO" id="GO:0005576">
    <property type="term" value="C:extracellular region"/>
    <property type="evidence" value="ECO:0007669"/>
    <property type="project" value="InterPro"/>
</dbReference>
<feature type="compositionally biased region" description="Polar residues" evidence="1">
    <location>
        <begin position="125"/>
        <end position="135"/>
    </location>
</feature>
<dbReference type="GO" id="GO:0008061">
    <property type="term" value="F:chitin binding"/>
    <property type="evidence" value="ECO:0007669"/>
    <property type="project" value="InterPro"/>
</dbReference>
<evidence type="ECO:0000313" key="4">
    <source>
        <dbReference type="Proteomes" id="UP000596742"/>
    </source>
</evidence>
<feature type="compositionally biased region" description="Polar residues" evidence="1">
    <location>
        <begin position="1253"/>
        <end position="1263"/>
    </location>
</feature>
<dbReference type="InterPro" id="IPR013320">
    <property type="entry name" value="ConA-like_dom_sf"/>
</dbReference>
<protein>
    <recommendedName>
        <fullName evidence="2">Chitin-binding type-2 domain-containing protein</fullName>
    </recommendedName>
</protein>
<feature type="compositionally biased region" description="Polar residues" evidence="1">
    <location>
        <begin position="1225"/>
        <end position="1246"/>
    </location>
</feature>
<dbReference type="InterPro" id="IPR002557">
    <property type="entry name" value="Chitin-bd_dom"/>
</dbReference>
<dbReference type="Gene3D" id="2.60.120.200">
    <property type="match status" value="1"/>
</dbReference>
<proteinExistence type="predicted"/>
<dbReference type="SMART" id="SM00494">
    <property type="entry name" value="ChtBD2"/>
    <property type="match status" value="3"/>
</dbReference>
<organism evidence="3 4">
    <name type="scientific">Mytilus galloprovincialis</name>
    <name type="common">Mediterranean mussel</name>
    <dbReference type="NCBI Taxonomy" id="29158"/>
    <lineage>
        <taxon>Eukaryota</taxon>
        <taxon>Metazoa</taxon>
        <taxon>Spiralia</taxon>
        <taxon>Lophotrochozoa</taxon>
        <taxon>Mollusca</taxon>
        <taxon>Bivalvia</taxon>
        <taxon>Autobranchia</taxon>
        <taxon>Pteriomorphia</taxon>
        <taxon>Mytilida</taxon>
        <taxon>Mytiloidea</taxon>
        <taxon>Mytilidae</taxon>
        <taxon>Mytilinae</taxon>
        <taxon>Mytilus</taxon>
    </lineage>
</organism>
<feature type="compositionally biased region" description="Polar residues" evidence="1">
    <location>
        <begin position="1271"/>
        <end position="1291"/>
    </location>
</feature>
<feature type="domain" description="Chitin-binding type-2" evidence="2">
    <location>
        <begin position="1950"/>
        <end position="2014"/>
    </location>
</feature>